<dbReference type="Pfam" id="PF10551">
    <property type="entry name" value="MULE"/>
    <property type="match status" value="1"/>
</dbReference>
<accession>A0ABD0SA79</accession>
<comment type="caution">
    <text evidence="6">The sequence shown here is derived from an EMBL/GenBank/DDBJ whole genome shotgun (WGS) entry which is preliminary data.</text>
</comment>
<dbReference type="EMBL" id="JBEDNZ010000026">
    <property type="protein sequence ID" value="KAL0810606.1"/>
    <property type="molecule type" value="Genomic_DNA"/>
</dbReference>
<keyword evidence="3" id="KW-0862">Zinc</keyword>
<proteinExistence type="predicted"/>
<evidence type="ECO:0000259" key="4">
    <source>
        <dbReference type="Pfam" id="PF04500"/>
    </source>
</evidence>
<evidence type="ECO:0000259" key="5">
    <source>
        <dbReference type="Pfam" id="PF10551"/>
    </source>
</evidence>
<evidence type="ECO:0000256" key="1">
    <source>
        <dbReference type="ARBA" id="ARBA00022723"/>
    </source>
</evidence>
<evidence type="ECO:0000256" key="2">
    <source>
        <dbReference type="ARBA" id="ARBA00022771"/>
    </source>
</evidence>
<keyword evidence="2" id="KW-0863">Zinc-finger</keyword>
<keyword evidence="1" id="KW-0479">Metal-binding</keyword>
<dbReference type="InterPro" id="IPR007588">
    <property type="entry name" value="Znf_FLYWCH"/>
</dbReference>
<feature type="domain" description="MULE transposase" evidence="5">
    <location>
        <begin position="190"/>
        <end position="283"/>
    </location>
</feature>
<dbReference type="Proteomes" id="UP001549921">
    <property type="component" value="Unassembled WGS sequence"/>
</dbReference>
<dbReference type="AlphaFoldDB" id="A0ABD0SA79"/>
<dbReference type="Gene3D" id="2.20.25.240">
    <property type="match status" value="1"/>
</dbReference>
<evidence type="ECO:0000313" key="7">
    <source>
        <dbReference type="Proteomes" id="UP001549921"/>
    </source>
</evidence>
<protein>
    <recommendedName>
        <fullName evidence="8">MULE transposase domain-containing protein</fullName>
    </recommendedName>
</protein>
<gene>
    <name evidence="6" type="ORF">ABMA28_010723</name>
</gene>
<feature type="domain" description="FLYWCH-type" evidence="4">
    <location>
        <begin position="7"/>
        <end position="67"/>
    </location>
</feature>
<evidence type="ECO:0000256" key="3">
    <source>
        <dbReference type="ARBA" id="ARBA00022833"/>
    </source>
</evidence>
<dbReference type="GO" id="GO:0008270">
    <property type="term" value="F:zinc ion binding"/>
    <property type="evidence" value="ECO:0007669"/>
    <property type="project" value="UniProtKB-KW"/>
</dbReference>
<sequence length="455" mass="53172">MDQNLKFIKNQKGHFSLNVNGFRYNKHKDNKDGSSSWRCIARKICSVTIKVDETKRKILGKSKDSNHTCISKKMNNVVHSHITSLKRAVCEDLRSIQVIYEKQTQKFKEEHPECVDLPSFKSIKDTSYRSRKKFLDTDMLKHSSSSTVKIPHCLGEFFLICEDGDTERIVVFATKLSRKIAKSVKSFFADGTFFAAPDPFYQLYVVHIDLNSDASTTNIIPVIYGLLPNKTQDTYERFYRILQVKLGITITNFKSDYELAQLNAVQIIYPNAKITGCYRHFNAAIWKQFKKLKVLATKEGRNIARLSSILPLVPAPSIPEAWRYISTKAPNTPEIRKFKRYFEKQWYPRLSPEVLSCAGQRHRTTNALEGWHHRLNVRLPKKCGLYLFIHKLRKESRYWDNRIKESLFCTYRGQRRGKDVLFDKKYKSLLNKFNRDSLSLSKFMHKIIFLQLTQQ</sequence>
<evidence type="ECO:0008006" key="8">
    <source>
        <dbReference type="Google" id="ProtNLM"/>
    </source>
</evidence>
<dbReference type="Pfam" id="PF04500">
    <property type="entry name" value="FLYWCH"/>
    <property type="match status" value="1"/>
</dbReference>
<name>A0ABD0SA79_LOXSC</name>
<organism evidence="6 7">
    <name type="scientific">Loxostege sticticalis</name>
    <name type="common">Beet webworm moth</name>
    <dbReference type="NCBI Taxonomy" id="481309"/>
    <lineage>
        <taxon>Eukaryota</taxon>
        <taxon>Metazoa</taxon>
        <taxon>Ecdysozoa</taxon>
        <taxon>Arthropoda</taxon>
        <taxon>Hexapoda</taxon>
        <taxon>Insecta</taxon>
        <taxon>Pterygota</taxon>
        <taxon>Neoptera</taxon>
        <taxon>Endopterygota</taxon>
        <taxon>Lepidoptera</taxon>
        <taxon>Glossata</taxon>
        <taxon>Ditrysia</taxon>
        <taxon>Pyraloidea</taxon>
        <taxon>Crambidae</taxon>
        <taxon>Pyraustinae</taxon>
        <taxon>Loxostege</taxon>
    </lineage>
</organism>
<dbReference type="InterPro" id="IPR018289">
    <property type="entry name" value="MULE_transposase_dom"/>
</dbReference>
<evidence type="ECO:0000313" key="6">
    <source>
        <dbReference type="EMBL" id="KAL0810606.1"/>
    </source>
</evidence>
<reference evidence="6 7" key="1">
    <citation type="submission" date="2024-06" db="EMBL/GenBank/DDBJ databases">
        <title>A chromosome-level genome assembly of beet webworm, Loxostege sticticalis.</title>
        <authorList>
            <person name="Zhang Y."/>
        </authorList>
    </citation>
    <scope>NUCLEOTIDE SEQUENCE [LARGE SCALE GENOMIC DNA]</scope>
    <source>
        <strain evidence="6">AQ028</strain>
        <tissue evidence="6">Male pupae</tissue>
    </source>
</reference>